<evidence type="ECO:0000256" key="6">
    <source>
        <dbReference type="ARBA" id="ARBA00023012"/>
    </source>
</evidence>
<dbReference type="SMART" id="SM00387">
    <property type="entry name" value="HATPase_c"/>
    <property type="match status" value="1"/>
</dbReference>
<dbReference type="Gene3D" id="3.30.565.10">
    <property type="entry name" value="Histidine kinase-like ATPase, C-terminal domain"/>
    <property type="match status" value="1"/>
</dbReference>
<keyword evidence="4" id="KW-0808">Transferase</keyword>
<dbReference type="Pfam" id="PF00072">
    <property type="entry name" value="Response_reg"/>
    <property type="match status" value="1"/>
</dbReference>
<name>A0A3M0CW70_9EURY</name>
<proteinExistence type="predicted"/>
<evidence type="ECO:0000259" key="10">
    <source>
        <dbReference type="PROSITE" id="PS50110"/>
    </source>
</evidence>
<dbReference type="InterPro" id="IPR011006">
    <property type="entry name" value="CheY-like_superfamily"/>
</dbReference>
<dbReference type="InterPro" id="IPR000700">
    <property type="entry name" value="PAS-assoc_C"/>
</dbReference>
<dbReference type="GeneID" id="38469813"/>
<dbReference type="SUPFAM" id="SSF47384">
    <property type="entry name" value="Homodimeric domain of signal transducing histidine kinase"/>
    <property type="match status" value="1"/>
</dbReference>
<evidence type="ECO:0000256" key="2">
    <source>
        <dbReference type="ARBA" id="ARBA00012438"/>
    </source>
</evidence>
<evidence type="ECO:0000259" key="11">
    <source>
        <dbReference type="PROSITE" id="PS50113"/>
    </source>
</evidence>
<keyword evidence="6" id="KW-0902">Two-component regulatory system</keyword>
<dbReference type="Gene3D" id="3.30.450.40">
    <property type="match status" value="2"/>
</dbReference>
<dbReference type="InterPro" id="IPR035965">
    <property type="entry name" value="PAS-like_dom_sf"/>
</dbReference>
<dbReference type="SUPFAM" id="SSF55874">
    <property type="entry name" value="ATPase domain of HSP90 chaperone/DNA topoisomerase II/histidine kinase"/>
    <property type="match status" value="1"/>
</dbReference>
<dbReference type="PROSITE" id="PS50109">
    <property type="entry name" value="HIS_KIN"/>
    <property type="match status" value="1"/>
</dbReference>
<dbReference type="InterPro" id="IPR029016">
    <property type="entry name" value="GAF-like_dom_sf"/>
</dbReference>
<feature type="modified residue" description="4-aspartylphosphate" evidence="7">
    <location>
        <position position="60"/>
    </location>
</feature>
<dbReference type="PROSITE" id="PS50113">
    <property type="entry name" value="PAC"/>
    <property type="match status" value="1"/>
</dbReference>
<keyword evidence="5" id="KW-0418">Kinase</keyword>
<dbReference type="CDD" id="cd00082">
    <property type="entry name" value="HisKA"/>
    <property type="match status" value="1"/>
</dbReference>
<evidence type="ECO:0000259" key="9">
    <source>
        <dbReference type="PROSITE" id="PS50109"/>
    </source>
</evidence>
<dbReference type="InterPro" id="IPR005467">
    <property type="entry name" value="His_kinase_dom"/>
</dbReference>
<evidence type="ECO:0000256" key="5">
    <source>
        <dbReference type="ARBA" id="ARBA00022777"/>
    </source>
</evidence>
<dbReference type="SMART" id="SM00448">
    <property type="entry name" value="REC"/>
    <property type="match status" value="1"/>
</dbReference>
<comment type="catalytic activity">
    <reaction evidence="1">
        <text>ATP + protein L-histidine = ADP + protein N-phospho-L-histidine.</text>
        <dbReference type="EC" id="2.7.13.3"/>
    </reaction>
</comment>
<dbReference type="InterPro" id="IPR003594">
    <property type="entry name" value="HATPase_dom"/>
</dbReference>
<keyword evidence="15" id="KW-1185">Reference proteome</keyword>
<feature type="compositionally biased region" description="Polar residues" evidence="8">
    <location>
        <begin position="734"/>
        <end position="746"/>
    </location>
</feature>
<dbReference type="InterPro" id="IPR001789">
    <property type="entry name" value="Sig_transdc_resp-reg_receiver"/>
</dbReference>
<feature type="region of interest" description="Disordered" evidence="8">
    <location>
        <begin position="731"/>
        <end position="784"/>
    </location>
</feature>
<dbReference type="KEGG" id="haer:DU502_00965"/>
<reference evidence="13 14" key="1">
    <citation type="journal article" date="2015" name="Stand. Genomic Sci.">
        <title>Genomic Encyclopedia of Bacterial and Archaeal Type Strains, Phase III: the genomes of soil and plant-associated and newly described type strains.</title>
        <authorList>
            <person name="Whitman W.B."/>
            <person name="Woyke T."/>
            <person name="Klenk H.P."/>
            <person name="Zhou Y."/>
            <person name="Lilburn T.G."/>
            <person name="Beck B.J."/>
            <person name="De Vos P."/>
            <person name="Vandamme P."/>
            <person name="Eisen J.A."/>
            <person name="Garrity G."/>
            <person name="Hugenholtz P."/>
            <person name="Kyrpides N.C."/>
        </authorList>
    </citation>
    <scope>NUCLEOTIDE SEQUENCE [LARGE SCALE GENOMIC DNA]</scope>
    <source>
        <strain evidence="13 14">CGMCC 1.10124</strain>
    </source>
</reference>
<keyword evidence="3 7" id="KW-0597">Phosphoprotein</keyword>
<dbReference type="InterPro" id="IPR000014">
    <property type="entry name" value="PAS"/>
</dbReference>
<evidence type="ECO:0000313" key="13">
    <source>
        <dbReference type="EMBL" id="RMB13197.1"/>
    </source>
</evidence>
<dbReference type="InterPro" id="IPR036097">
    <property type="entry name" value="HisK_dim/P_sf"/>
</dbReference>
<feature type="domain" description="PAC" evidence="11">
    <location>
        <begin position="379"/>
        <end position="442"/>
    </location>
</feature>
<evidence type="ECO:0000256" key="1">
    <source>
        <dbReference type="ARBA" id="ARBA00000085"/>
    </source>
</evidence>
<dbReference type="Gene3D" id="3.40.50.2300">
    <property type="match status" value="1"/>
</dbReference>
<dbReference type="EC" id="2.7.13.3" evidence="2"/>
<dbReference type="SMART" id="SM00065">
    <property type="entry name" value="GAF"/>
    <property type="match status" value="2"/>
</dbReference>
<dbReference type="InterPro" id="IPR036890">
    <property type="entry name" value="HATPase_C_sf"/>
</dbReference>
<evidence type="ECO:0000313" key="12">
    <source>
        <dbReference type="EMBL" id="AZH24030.1"/>
    </source>
</evidence>
<dbReference type="OrthoDB" id="8127at2157"/>
<dbReference type="InterPro" id="IPR013656">
    <property type="entry name" value="PAS_4"/>
</dbReference>
<dbReference type="InterPro" id="IPR004358">
    <property type="entry name" value="Sig_transdc_His_kin-like_C"/>
</dbReference>
<evidence type="ECO:0000256" key="7">
    <source>
        <dbReference type="PROSITE-ProRule" id="PRU00169"/>
    </source>
</evidence>
<feature type="domain" description="Histidine kinase" evidence="9">
    <location>
        <begin position="625"/>
        <end position="859"/>
    </location>
</feature>
<evidence type="ECO:0000256" key="4">
    <source>
        <dbReference type="ARBA" id="ARBA00022679"/>
    </source>
</evidence>
<dbReference type="InterPro" id="IPR050736">
    <property type="entry name" value="Sensor_HK_Regulatory"/>
</dbReference>
<evidence type="ECO:0000256" key="3">
    <source>
        <dbReference type="ARBA" id="ARBA00022553"/>
    </source>
</evidence>
<dbReference type="Proteomes" id="UP000282007">
    <property type="component" value="Chromosome"/>
</dbReference>
<dbReference type="Gene3D" id="1.10.287.130">
    <property type="match status" value="1"/>
</dbReference>
<evidence type="ECO:0000313" key="15">
    <source>
        <dbReference type="Proteomes" id="UP000282007"/>
    </source>
</evidence>
<feature type="compositionally biased region" description="Basic and acidic residues" evidence="8">
    <location>
        <begin position="747"/>
        <end position="765"/>
    </location>
</feature>
<evidence type="ECO:0000256" key="8">
    <source>
        <dbReference type="SAM" id="MobiDB-lite"/>
    </source>
</evidence>
<dbReference type="Gene3D" id="3.30.450.20">
    <property type="entry name" value="PAS domain"/>
    <property type="match status" value="1"/>
</dbReference>
<dbReference type="SUPFAM" id="SSF52172">
    <property type="entry name" value="CheY-like"/>
    <property type="match status" value="1"/>
</dbReference>
<dbReference type="PROSITE" id="PS50110">
    <property type="entry name" value="RESPONSE_REGULATORY"/>
    <property type="match status" value="1"/>
</dbReference>
<gene>
    <name evidence="13" type="ORF">ATH50_2529</name>
    <name evidence="12" type="ORF">DU502_00965</name>
</gene>
<evidence type="ECO:0000313" key="14">
    <source>
        <dbReference type="Proteomes" id="UP000277326"/>
    </source>
</evidence>
<feature type="domain" description="Response regulatory" evidence="10">
    <location>
        <begin position="9"/>
        <end position="125"/>
    </location>
</feature>
<reference evidence="13" key="3">
    <citation type="submission" date="2018-10" db="EMBL/GenBank/DDBJ databases">
        <authorList>
            <person name="Whitman W."/>
            <person name="Huntemann M."/>
            <person name="Clum A."/>
            <person name="Pillay M."/>
            <person name="Palaniappan K."/>
            <person name="Varghese N."/>
            <person name="Mikhailova N."/>
            <person name="Stamatis D."/>
            <person name="Reddy T."/>
            <person name="Daum C."/>
            <person name="Shapiro N."/>
            <person name="Ivanova N."/>
            <person name="Kyrpides N."/>
            <person name="Woyke T."/>
        </authorList>
    </citation>
    <scope>NUCLEOTIDE SEQUENCE</scope>
    <source>
        <strain evidence="13">CGMCC 1.10124</strain>
    </source>
</reference>
<dbReference type="Pfam" id="PF02518">
    <property type="entry name" value="HATPase_c"/>
    <property type="match status" value="1"/>
</dbReference>
<dbReference type="PRINTS" id="PR00344">
    <property type="entry name" value="BCTRLSENSOR"/>
</dbReference>
<dbReference type="NCBIfam" id="TIGR00229">
    <property type="entry name" value="sensory_box"/>
    <property type="match status" value="1"/>
</dbReference>
<protein>
    <recommendedName>
        <fullName evidence="2">histidine kinase</fullName>
        <ecNumber evidence="2">2.7.13.3</ecNumber>
    </recommendedName>
</protein>
<reference evidence="12 15" key="2">
    <citation type="submission" date="2018-07" db="EMBL/GenBank/DDBJ databases">
        <title>Genome sequences of Haloplanus aerogenes JCM 16430T.</title>
        <authorList>
            <person name="Kim Y.B."/>
            <person name="Roh S.W."/>
        </authorList>
    </citation>
    <scope>NUCLEOTIDE SEQUENCE [LARGE SCALE GENOMIC DNA]</scope>
    <source>
        <strain evidence="12 15">JCM 16430</strain>
    </source>
</reference>
<dbReference type="CDD" id="cd00075">
    <property type="entry name" value="HATPase"/>
    <property type="match status" value="1"/>
</dbReference>
<dbReference type="Pfam" id="PF01590">
    <property type="entry name" value="GAF"/>
    <property type="match status" value="1"/>
</dbReference>
<dbReference type="Pfam" id="PF00512">
    <property type="entry name" value="HisKA"/>
    <property type="match status" value="1"/>
</dbReference>
<dbReference type="InterPro" id="IPR003018">
    <property type="entry name" value="GAF"/>
</dbReference>
<dbReference type="InterPro" id="IPR003661">
    <property type="entry name" value="HisK_dim/P_dom"/>
</dbReference>
<dbReference type="GO" id="GO:0000155">
    <property type="term" value="F:phosphorelay sensor kinase activity"/>
    <property type="evidence" value="ECO:0007669"/>
    <property type="project" value="InterPro"/>
</dbReference>
<dbReference type="SUPFAM" id="SSF55781">
    <property type="entry name" value="GAF domain-like"/>
    <property type="match status" value="2"/>
</dbReference>
<dbReference type="PANTHER" id="PTHR43711">
    <property type="entry name" value="TWO-COMPONENT HISTIDINE KINASE"/>
    <property type="match status" value="1"/>
</dbReference>
<dbReference type="RefSeq" id="WP_121921131.1">
    <property type="nucleotide sequence ID" value="NZ_CP034145.1"/>
</dbReference>
<accession>A0A3M0CW70</accession>
<dbReference type="CDD" id="cd00156">
    <property type="entry name" value="REC"/>
    <property type="match status" value="1"/>
</dbReference>
<dbReference type="Pfam" id="PF08448">
    <property type="entry name" value="PAS_4"/>
    <property type="match status" value="1"/>
</dbReference>
<dbReference type="EMBL" id="CP034145">
    <property type="protein sequence ID" value="AZH24030.1"/>
    <property type="molecule type" value="Genomic_DNA"/>
</dbReference>
<dbReference type="SMART" id="SM00388">
    <property type="entry name" value="HisKA"/>
    <property type="match status" value="1"/>
</dbReference>
<dbReference type="PANTHER" id="PTHR43711:SF1">
    <property type="entry name" value="HISTIDINE KINASE 1"/>
    <property type="match status" value="1"/>
</dbReference>
<dbReference type="SUPFAM" id="SSF55785">
    <property type="entry name" value="PYP-like sensor domain (PAS domain)"/>
    <property type="match status" value="1"/>
</dbReference>
<dbReference type="EMBL" id="REFS01000005">
    <property type="protein sequence ID" value="RMB13197.1"/>
    <property type="molecule type" value="Genomic_DNA"/>
</dbReference>
<dbReference type="Pfam" id="PF13185">
    <property type="entry name" value="GAF_2"/>
    <property type="match status" value="1"/>
</dbReference>
<organism evidence="13 14">
    <name type="scientific">Haloplanus aerogenes</name>
    <dbReference type="NCBI Taxonomy" id="660522"/>
    <lineage>
        <taxon>Archaea</taxon>
        <taxon>Methanobacteriati</taxon>
        <taxon>Methanobacteriota</taxon>
        <taxon>Stenosarchaea group</taxon>
        <taxon>Halobacteria</taxon>
        <taxon>Halobacteriales</taxon>
        <taxon>Haloferacaceae</taxon>
        <taxon>Haloplanus</taxon>
    </lineage>
</organism>
<sequence length="864" mass="94934">MGSRTETIRVLHVDDAPAFVDMAATFLEREDDRIEVITATNADEGLQILDEAAIDCVVSDYDMPGLNGVEFLERVRETYGDCPFVLFTGKGSEEVASEAISAGVTDYVQKSPESEQYEILINRIVNAVDAARFRERAARQEHINTLIREINRRLVAAETVDDIEHAVCRTLADATPFRFAWIGEPDADSPRIVPRTSVGDADDYLDEVTLYYDDSPRGRGPGGRAIRTGELQVAQRIRDDPTFEPWHEVADRYGYESVAVVPLSYGGGQTGMLAIYAGHPDAFDEIELSVLEELGETISRALQAAEIRQRLESRQAAETTQTERNYRTLIDALPNGAIALFDTDLHYTVVGGAVFGQLSLSPAEMEGRSLTAVHSATFRDAYLDHYRAALDGERRSFEFTYGDRTFEAHVAPVRNEDGAVVGGLAMSQDVTDRIRREDELERRERVLREMYEAVSDPSLSITEGIQELLRIGADALGVQYGVLGQIDGDDLVLELTDRADGRELGDGDPAEGDAVPRDVTYCERVVRNTETVAVGDVSEDPEFSARPPYTEGGFSCYVGAPVVVDGDVYGTCCFYGEDARPADFSEWEVTLVDLLCRWVGAALDRRETNARLRAQNERFREFTSIVTHDLRNPLGVLGGALELAEMTGEKKQFDRCRRALARMDALVDDLSTLTREGAVVDGTEPLALGRIARECWSTVETDGAELRIDDDATIRADENRLRQLLENLFRNSVEHGSTTPRSNTRGDSVEHGSTDSRPEADDSVEHGATNSEGSGPETDTADPLTIRVGTLSTDDGFYVEDNGMGIPEERQGDVFEQGYSTATSGTGLGLSIVEKMAAAHGWTVTVTEGREGGARIEVRGVERV</sequence>
<dbReference type="AlphaFoldDB" id="A0A3M0CW70"/>
<dbReference type="Proteomes" id="UP000277326">
    <property type="component" value="Unassembled WGS sequence"/>
</dbReference>